<dbReference type="OrthoDB" id="9806179at2"/>
<evidence type="ECO:0000256" key="2">
    <source>
        <dbReference type="ARBA" id="ARBA00023002"/>
    </source>
</evidence>
<name>A0A1I6TVQ0_9FLAO</name>
<reference evidence="4 5" key="1">
    <citation type="submission" date="2016-10" db="EMBL/GenBank/DDBJ databases">
        <authorList>
            <person name="de Groot N.N."/>
        </authorList>
    </citation>
    <scope>NUCLEOTIDE SEQUENCE [LARGE SCALE GENOMIC DNA]</scope>
    <source>
        <strain evidence="4 5">CGMCC 1.6114</strain>
    </source>
</reference>
<dbReference type="Proteomes" id="UP000183209">
    <property type="component" value="Unassembled WGS sequence"/>
</dbReference>
<dbReference type="PANTHER" id="PTHR48105">
    <property type="entry name" value="THIOREDOXIN REDUCTASE 1-RELATED-RELATED"/>
    <property type="match status" value="1"/>
</dbReference>
<dbReference type="AlphaFoldDB" id="A0A1I6TVQ0"/>
<dbReference type="PRINTS" id="PR00368">
    <property type="entry name" value="FADPNR"/>
</dbReference>
<organism evidence="4 5">
    <name type="scientific">Zhouia amylolytica</name>
    <dbReference type="NCBI Taxonomy" id="376730"/>
    <lineage>
        <taxon>Bacteria</taxon>
        <taxon>Pseudomonadati</taxon>
        <taxon>Bacteroidota</taxon>
        <taxon>Flavobacteriia</taxon>
        <taxon>Flavobacteriales</taxon>
        <taxon>Flavobacteriaceae</taxon>
        <taxon>Zhouia</taxon>
    </lineage>
</organism>
<dbReference type="GO" id="GO:0016491">
    <property type="term" value="F:oxidoreductase activity"/>
    <property type="evidence" value="ECO:0007669"/>
    <property type="project" value="UniProtKB-KW"/>
</dbReference>
<sequence>MNKTLEVIIIGGGPAGMSAALVLGRSRIQTLVLNTERPRNMVTKHSHGFLTQDGKHPTEIFETAKKQMAKYPSVVYKNEKALQLISNESGFRVETENAVYDSRRVIIATGHRDNIESIGIKGLKEVYGSSVYPCPFCDGFEMADKKLAVIGDAAMATMFAKKIKHWSNDVIVFTNGEPVLDEAIVENLKLNGIPIMEEKIILLNSNHGILQSIALEGGQIIEREGGFIPDTKSTEYTDFAKSLGVPKEEGFMGMEIYKVDDSKETDIKGLFIIGDARTGWSGVASSVAEGSEVGKAITFQIIDENWK</sequence>
<accession>A0A1I6TVQ0</accession>
<dbReference type="RefSeq" id="WP_074978797.1">
    <property type="nucleotide sequence ID" value="NZ_FPAG01000006.1"/>
</dbReference>
<dbReference type="InterPro" id="IPR050097">
    <property type="entry name" value="Ferredoxin-NADP_redctase_2"/>
</dbReference>
<dbReference type="Pfam" id="PF07992">
    <property type="entry name" value="Pyr_redox_2"/>
    <property type="match status" value="1"/>
</dbReference>
<keyword evidence="2" id="KW-0560">Oxidoreductase</keyword>
<gene>
    <name evidence="4" type="ORF">SAMN04487906_2178</name>
</gene>
<keyword evidence="1" id="KW-0285">Flavoprotein</keyword>
<evidence type="ECO:0000313" key="4">
    <source>
        <dbReference type="EMBL" id="SFS93244.1"/>
    </source>
</evidence>
<proteinExistence type="predicted"/>
<evidence type="ECO:0000313" key="5">
    <source>
        <dbReference type="Proteomes" id="UP000183209"/>
    </source>
</evidence>
<dbReference type="SUPFAM" id="SSF51905">
    <property type="entry name" value="FAD/NAD(P)-binding domain"/>
    <property type="match status" value="2"/>
</dbReference>
<dbReference type="InterPro" id="IPR023753">
    <property type="entry name" value="FAD/NAD-binding_dom"/>
</dbReference>
<dbReference type="Gene3D" id="3.50.50.60">
    <property type="entry name" value="FAD/NAD(P)-binding domain"/>
    <property type="match status" value="2"/>
</dbReference>
<protein>
    <submittedName>
        <fullName evidence="4">Thioredoxin reductase</fullName>
    </submittedName>
</protein>
<dbReference type="EMBL" id="FPAG01000006">
    <property type="protein sequence ID" value="SFS93244.1"/>
    <property type="molecule type" value="Genomic_DNA"/>
</dbReference>
<feature type="domain" description="FAD/NAD(P)-binding" evidence="3">
    <location>
        <begin position="6"/>
        <end position="289"/>
    </location>
</feature>
<dbReference type="InterPro" id="IPR036188">
    <property type="entry name" value="FAD/NAD-bd_sf"/>
</dbReference>
<evidence type="ECO:0000256" key="1">
    <source>
        <dbReference type="ARBA" id="ARBA00022630"/>
    </source>
</evidence>
<evidence type="ECO:0000259" key="3">
    <source>
        <dbReference type="Pfam" id="PF07992"/>
    </source>
</evidence>
<dbReference type="PRINTS" id="PR00469">
    <property type="entry name" value="PNDRDTASEII"/>
</dbReference>